<proteinExistence type="inferred from homology"/>
<dbReference type="Proteomes" id="UP001597525">
    <property type="component" value="Unassembled WGS sequence"/>
</dbReference>
<comment type="caution">
    <text evidence="11">The sequence shown here is derived from an EMBL/GenBank/DDBJ whole genome shotgun (WGS) entry which is preliminary data.</text>
</comment>
<dbReference type="InterPro" id="IPR012910">
    <property type="entry name" value="Plug_dom"/>
</dbReference>
<evidence type="ECO:0000256" key="4">
    <source>
        <dbReference type="ARBA" id="ARBA00022692"/>
    </source>
</evidence>
<keyword evidence="9" id="KW-0732">Signal</keyword>
<evidence type="ECO:0000256" key="1">
    <source>
        <dbReference type="ARBA" id="ARBA00004571"/>
    </source>
</evidence>
<dbReference type="Gene3D" id="2.40.170.20">
    <property type="entry name" value="TonB-dependent receptor, beta-barrel domain"/>
    <property type="match status" value="1"/>
</dbReference>
<dbReference type="InterPro" id="IPR023996">
    <property type="entry name" value="TonB-dep_OMP_SusC/RagA"/>
</dbReference>
<accession>A0ABW6BNN8</accession>
<evidence type="ECO:0000313" key="12">
    <source>
        <dbReference type="Proteomes" id="UP001597525"/>
    </source>
</evidence>
<keyword evidence="12" id="KW-1185">Reference proteome</keyword>
<feature type="region of interest" description="Disordered" evidence="8">
    <location>
        <begin position="818"/>
        <end position="838"/>
    </location>
</feature>
<evidence type="ECO:0000256" key="6">
    <source>
        <dbReference type="ARBA" id="ARBA00023237"/>
    </source>
</evidence>
<dbReference type="InterPro" id="IPR008969">
    <property type="entry name" value="CarboxyPept-like_regulatory"/>
</dbReference>
<dbReference type="SUPFAM" id="SSF56935">
    <property type="entry name" value="Porins"/>
    <property type="match status" value="1"/>
</dbReference>
<dbReference type="Pfam" id="PF13715">
    <property type="entry name" value="CarbopepD_reg_2"/>
    <property type="match status" value="1"/>
</dbReference>
<dbReference type="InterPro" id="IPR036942">
    <property type="entry name" value="Beta-barrel_TonB_sf"/>
</dbReference>
<evidence type="ECO:0000256" key="2">
    <source>
        <dbReference type="ARBA" id="ARBA00022448"/>
    </source>
</evidence>
<feature type="domain" description="TonB-dependent receptor plug" evidence="10">
    <location>
        <begin position="116"/>
        <end position="221"/>
    </location>
</feature>
<dbReference type="RefSeq" id="WP_320183754.1">
    <property type="nucleotide sequence ID" value="NZ_CP138332.1"/>
</dbReference>
<dbReference type="InterPro" id="IPR039426">
    <property type="entry name" value="TonB-dep_rcpt-like"/>
</dbReference>
<comment type="similarity">
    <text evidence="7">Belongs to the TonB-dependent receptor family.</text>
</comment>
<dbReference type="EMBL" id="JBHUPB010000015">
    <property type="protein sequence ID" value="MFD2970273.1"/>
    <property type="molecule type" value="Genomic_DNA"/>
</dbReference>
<evidence type="ECO:0000259" key="10">
    <source>
        <dbReference type="Pfam" id="PF07715"/>
    </source>
</evidence>
<keyword evidence="11" id="KW-0675">Receptor</keyword>
<evidence type="ECO:0000256" key="3">
    <source>
        <dbReference type="ARBA" id="ARBA00022452"/>
    </source>
</evidence>
<keyword evidence="2 7" id="KW-0813">Transport</keyword>
<organism evidence="11 12">
    <name type="scientific">Sphingobacterium bambusae</name>
    <dbReference type="NCBI Taxonomy" id="662858"/>
    <lineage>
        <taxon>Bacteria</taxon>
        <taxon>Pseudomonadati</taxon>
        <taxon>Bacteroidota</taxon>
        <taxon>Sphingobacteriia</taxon>
        <taxon>Sphingobacteriales</taxon>
        <taxon>Sphingobacteriaceae</taxon>
        <taxon>Sphingobacterium</taxon>
    </lineage>
</organism>
<feature type="signal peptide" evidence="9">
    <location>
        <begin position="1"/>
        <end position="19"/>
    </location>
</feature>
<keyword evidence="3 7" id="KW-1134">Transmembrane beta strand</keyword>
<evidence type="ECO:0000256" key="5">
    <source>
        <dbReference type="ARBA" id="ARBA00023136"/>
    </source>
</evidence>
<dbReference type="NCBIfam" id="TIGR04056">
    <property type="entry name" value="OMP_RagA_SusC"/>
    <property type="match status" value="1"/>
</dbReference>
<evidence type="ECO:0000256" key="9">
    <source>
        <dbReference type="SAM" id="SignalP"/>
    </source>
</evidence>
<feature type="chain" id="PRO_5046323316" evidence="9">
    <location>
        <begin position="20"/>
        <end position="1028"/>
    </location>
</feature>
<dbReference type="PROSITE" id="PS52016">
    <property type="entry name" value="TONB_DEPENDENT_REC_3"/>
    <property type="match status" value="1"/>
</dbReference>
<sequence>MRKFLIFFAMLFYGGFAVAQTRELKGRVVDEIGGDGLAGVSIRVGNQDVAAISELDGRFSLSIPTTGTVQLHFSLIGYKSKDVAVNKEPSLTVTMSADGEIALEEVVAVGYGSVKKTDLTGAVGSVQGKELQARGTTSAMAALQGTVPGVDISSTSTRPGGSFNILIRGQNSMQAGNPLYIVDGIATSNIDFLNPADIEQIDVLKDASSTAIYGSRGSNGVVIVKTKNAGKPGATRTTVTYDGFYGIRQLARIPDFMDGREWIDFRTSAFYTYANGQYGLPTPATILQNSPLLESRLYNEQYEDWLGLGTKQGKQQNHYIGIGGASEKMTYNLGVGYQQEEGNFIKENLERYTLKLSVEHRISDLLSTGASINFVHGINNFGSEFGYRDILRMPNILYAYDDDGNLIAQPGIATAIQGVGNFTSSPNPLNEINSGTEEIRQYDILSSVFAELRPLKNLSIRSSFLPRFNRTRIGQYYGVVPGQRNQDVAFQNNEESLEWTWDNVVNYNTHFGDDHKIDVSLIQSAYKTRFEGIQAQTNDLPYPSWWYNLFSGALVRGNSNSSYTETSLLSFAARANYDFKGRYLLTGTVRYDGSSKLKDKWAAFPSAAFAWRISEEKFMNISAINDLKARVSLGYSGNNNGIGAFGAQQTPQTGSLVWYDYNGQLASGFAPGRPVNQNITWEKTRELNVGLDFSLFNNRLRGNLEWYDKLSDGLLMQRTLTIESGVDYMIDNIGSVNNRGVELGLQTANVRNENWEWTTSFMFSRNKNAIRSLYGKKEDRPGEARFIGQPINVIYDYRIIGLWRMDQAEEAARLGQQPGQAIAADTDGNGTINSDDRTILGSPDPQWIGSVTSNLRYKNWDFSFNFYTRQGMFVSDAFLDEFGPNNAQRGRPKINYDYYIPPGVPRYDWNNWDTHPDGSPKAVWGTSGAGNEDAQYPHPQNKGPFYGNNGRYTDASFIKLRNVVLGYSLPSDLITKWKMSQFRIYANILNPLVFTKYQGWDPEYATTALAEGNGPTNITYQLGVNIRF</sequence>
<dbReference type="InterPro" id="IPR037066">
    <property type="entry name" value="Plug_dom_sf"/>
</dbReference>
<evidence type="ECO:0000256" key="7">
    <source>
        <dbReference type="PROSITE-ProRule" id="PRU01360"/>
    </source>
</evidence>
<gene>
    <name evidence="11" type="ORF">ACFS7Y_22980</name>
</gene>
<keyword evidence="4 7" id="KW-0812">Transmembrane</keyword>
<evidence type="ECO:0000256" key="8">
    <source>
        <dbReference type="SAM" id="MobiDB-lite"/>
    </source>
</evidence>
<dbReference type="InterPro" id="IPR023997">
    <property type="entry name" value="TonB-dep_OMP_SusC/RagA_CS"/>
</dbReference>
<keyword evidence="5 7" id="KW-0472">Membrane</keyword>
<dbReference type="SUPFAM" id="SSF49464">
    <property type="entry name" value="Carboxypeptidase regulatory domain-like"/>
    <property type="match status" value="1"/>
</dbReference>
<comment type="subcellular location">
    <subcellularLocation>
        <location evidence="1 7">Cell outer membrane</location>
        <topology evidence="1 7">Multi-pass membrane protein</topology>
    </subcellularLocation>
</comment>
<reference evidence="12" key="1">
    <citation type="journal article" date="2019" name="Int. J. Syst. Evol. Microbiol.">
        <title>The Global Catalogue of Microorganisms (GCM) 10K type strain sequencing project: providing services to taxonomists for standard genome sequencing and annotation.</title>
        <authorList>
            <consortium name="The Broad Institute Genomics Platform"/>
            <consortium name="The Broad Institute Genome Sequencing Center for Infectious Disease"/>
            <person name="Wu L."/>
            <person name="Ma J."/>
        </authorList>
    </citation>
    <scope>NUCLEOTIDE SEQUENCE [LARGE SCALE GENOMIC DNA]</scope>
    <source>
        <strain evidence="12">KCTC 22814</strain>
    </source>
</reference>
<name>A0ABW6BNN8_9SPHI</name>
<protein>
    <submittedName>
        <fullName evidence="11">TonB-dependent receptor</fullName>
    </submittedName>
</protein>
<dbReference type="Gene3D" id="2.60.40.1120">
    <property type="entry name" value="Carboxypeptidase-like, regulatory domain"/>
    <property type="match status" value="1"/>
</dbReference>
<dbReference type="Gene3D" id="2.170.130.10">
    <property type="entry name" value="TonB-dependent receptor, plug domain"/>
    <property type="match status" value="1"/>
</dbReference>
<evidence type="ECO:0000313" key="11">
    <source>
        <dbReference type="EMBL" id="MFD2970273.1"/>
    </source>
</evidence>
<keyword evidence="6 7" id="KW-0998">Cell outer membrane</keyword>
<dbReference type="Pfam" id="PF07715">
    <property type="entry name" value="Plug"/>
    <property type="match status" value="1"/>
</dbReference>
<dbReference type="NCBIfam" id="TIGR04057">
    <property type="entry name" value="SusC_RagA_signa"/>
    <property type="match status" value="1"/>
</dbReference>